<keyword evidence="6 12" id="KW-0378">Hydrolase</keyword>
<comment type="subunit">
    <text evidence="2 12">Homodimer.</text>
</comment>
<reference evidence="15 16" key="1">
    <citation type="journal article" date="2015" name="Genome Announc.">
        <title>Expanding the biotechnology potential of lactobacilli through comparative genomics of 213 strains and associated genera.</title>
        <authorList>
            <person name="Sun Z."/>
            <person name="Harris H.M."/>
            <person name="McCann A."/>
            <person name="Guo C."/>
            <person name="Argimon S."/>
            <person name="Zhang W."/>
            <person name="Yang X."/>
            <person name="Jeffery I.B."/>
            <person name="Cooney J.C."/>
            <person name="Kagawa T.F."/>
            <person name="Liu W."/>
            <person name="Song Y."/>
            <person name="Salvetti E."/>
            <person name="Wrobel A."/>
            <person name="Rasinkangas P."/>
            <person name="Parkhill J."/>
            <person name="Rea M.C."/>
            <person name="O'Sullivan O."/>
            <person name="Ritari J."/>
            <person name="Douillard F.P."/>
            <person name="Paul Ross R."/>
            <person name="Yang R."/>
            <person name="Briner A.E."/>
            <person name="Felis G.E."/>
            <person name="de Vos W.M."/>
            <person name="Barrangou R."/>
            <person name="Klaenhammer T.R."/>
            <person name="Caufield P.W."/>
            <person name="Cui Y."/>
            <person name="Zhang H."/>
            <person name="O'Toole P.W."/>
        </authorList>
    </citation>
    <scope>NUCLEOTIDE SEQUENCE [LARGE SCALE GENOMIC DNA]</scope>
    <source>
        <strain evidence="15 16">DSM 18933</strain>
    </source>
</reference>
<evidence type="ECO:0000256" key="11">
    <source>
        <dbReference type="ARBA" id="ARBA00023268"/>
    </source>
</evidence>
<comment type="function">
    <text evidence="12">Catalyzes the oxidation of 5,10-methylenetetrahydrofolate to 5,10-methenyltetrahydrofolate and then the hydrolysis of 5,10-methenyltetrahydrofolate to 10-formyltetrahydrofolate.</text>
</comment>
<dbReference type="EC" id="3.5.4.9" evidence="12"/>
<dbReference type="SUPFAM" id="SSF53223">
    <property type="entry name" value="Aminoacid dehydrogenase-like, N-terminal domain"/>
    <property type="match status" value="1"/>
</dbReference>
<evidence type="ECO:0000256" key="3">
    <source>
        <dbReference type="ARBA" id="ARBA00022563"/>
    </source>
</evidence>
<dbReference type="NCBIfam" id="NF008058">
    <property type="entry name" value="PRK10792.1"/>
    <property type="match status" value="1"/>
</dbReference>
<dbReference type="GO" id="GO:0000105">
    <property type="term" value="P:L-histidine biosynthetic process"/>
    <property type="evidence" value="ECO:0007669"/>
    <property type="project" value="UniProtKB-KW"/>
</dbReference>
<feature type="domain" description="Tetrahydrofolate dehydrogenase/cyclohydrolase catalytic" evidence="13">
    <location>
        <begin position="6"/>
        <end position="120"/>
    </location>
</feature>
<dbReference type="AlphaFoldDB" id="A0A0R1WLR7"/>
<dbReference type="GO" id="GO:0006164">
    <property type="term" value="P:purine nucleotide biosynthetic process"/>
    <property type="evidence" value="ECO:0007669"/>
    <property type="project" value="UniProtKB-KW"/>
</dbReference>
<evidence type="ECO:0000256" key="6">
    <source>
        <dbReference type="ARBA" id="ARBA00022801"/>
    </source>
</evidence>
<keyword evidence="4 12" id="KW-0028">Amino-acid biosynthesis</keyword>
<evidence type="ECO:0000259" key="13">
    <source>
        <dbReference type="Pfam" id="PF00763"/>
    </source>
</evidence>
<keyword evidence="9 12" id="KW-0368">Histidine biosynthesis</keyword>
<dbReference type="GO" id="GO:0004477">
    <property type="term" value="F:methenyltetrahydrofolate cyclohydrolase activity"/>
    <property type="evidence" value="ECO:0007669"/>
    <property type="project" value="UniProtKB-UniRule"/>
</dbReference>
<dbReference type="Proteomes" id="UP000051054">
    <property type="component" value="Unassembled WGS sequence"/>
</dbReference>
<dbReference type="InterPro" id="IPR036291">
    <property type="entry name" value="NAD(P)-bd_dom_sf"/>
</dbReference>
<keyword evidence="8 12" id="KW-0560">Oxidoreductase</keyword>
<dbReference type="FunFam" id="3.40.50.720:FF:000094">
    <property type="entry name" value="Bifunctional protein FolD"/>
    <property type="match status" value="1"/>
</dbReference>
<dbReference type="OrthoDB" id="9803580at2"/>
<evidence type="ECO:0000256" key="2">
    <source>
        <dbReference type="ARBA" id="ARBA00011738"/>
    </source>
</evidence>
<comment type="catalytic activity">
    <reaction evidence="12">
        <text>(6R)-5,10-methenyltetrahydrofolate + H2O = (6R)-10-formyltetrahydrofolate + H(+)</text>
        <dbReference type="Rhea" id="RHEA:23700"/>
        <dbReference type="ChEBI" id="CHEBI:15377"/>
        <dbReference type="ChEBI" id="CHEBI:15378"/>
        <dbReference type="ChEBI" id="CHEBI:57455"/>
        <dbReference type="ChEBI" id="CHEBI:195366"/>
        <dbReference type="EC" id="3.5.4.9"/>
    </reaction>
</comment>
<accession>A0A0R1WLR7</accession>
<dbReference type="GO" id="GO:0005829">
    <property type="term" value="C:cytosol"/>
    <property type="evidence" value="ECO:0007669"/>
    <property type="project" value="TreeGrafter"/>
</dbReference>
<name>A0A0R1WLR7_9LACO</name>
<comment type="similarity">
    <text evidence="12">Belongs to the tetrahydrofolate dehydrogenase/cyclohydrolase family.</text>
</comment>
<organism evidence="15 16">
    <name type="scientific">Ligilactobacillus hayakitensis DSM 18933 = JCM 14209</name>
    <dbReference type="NCBI Taxonomy" id="1423755"/>
    <lineage>
        <taxon>Bacteria</taxon>
        <taxon>Bacillati</taxon>
        <taxon>Bacillota</taxon>
        <taxon>Bacilli</taxon>
        <taxon>Lactobacillales</taxon>
        <taxon>Lactobacillaceae</taxon>
        <taxon>Ligilactobacillus</taxon>
    </lineage>
</organism>
<dbReference type="InterPro" id="IPR020630">
    <property type="entry name" value="THF_DH/CycHdrlase_cat_dom"/>
</dbReference>
<protein>
    <recommendedName>
        <fullName evidence="12">Bifunctional protein FolD</fullName>
    </recommendedName>
    <domain>
        <recommendedName>
            <fullName evidence="12">Methylenetetrahydrofolate dehydrogenase</fullName>
            <ecNumber evidence="12">1.5.1.5</ecNumber>
        </recommendedName>
    </domain>
    <domain>
        <recommendedName>
            <fullName evidence="12">Methenyltetrahydrofolate cyclohydrolase</fullName>
            <ecNumber evidence="12">3.5.4.9</ecNumber>
        </recommendedName>
    </domain>
</protein>
<dbReference type="GO" id="GO:0004488">
    <property type="term" value="F:methylenetetrahydrofolate dehydrogenase (NADP+) activity"/>
    <property type="evidence" value="ECO:0007669"/>
    <property type="project" value="UniProtKB-UniRule"/>
</dbReference>
<evidence type="ECO:0000256" key="12">
    <source>
        <dbReference type="HAMAP-Rule" id="MF_01576"/>
    </source>
</evidence>
<evidence type="ECO:0000256" key="5">
    <source>
        <dbReference type="ARBA" id="ARBA00022755"/>
    </source>
</evidence>
<dbReference type="SUPFAM" id="SSF51735">
    <property type="entry name" value="NAD(P)-binding Rossmann-fold domains"/>
    <property type="match status" value="1"/>
</dbReference>
<dbReference type="Pfam" id="PF00763">
    <property type="entry name" value="THF_DHG_CYH"/>
    <property type="match status" value="1"/>
</dbReference>
<comment type="caution">
    <text evidence="12">Lacks conserved residue(s) required for the propagation of feature annotation.</text>
</comment>
<dbReference type="PROSITE" id="PS00767">
    <property type="entry name" value="THF_DHG_CYH_2"/>
    <property type="match status" value="1"/>
</dbReference>
<dbReference type="eggNOG" id="COG0190">
    <property type="taxonomic scope" value="Bacteria"/>
</dbReference>
<proteinExistence type="inferred from homology"/>
<dbReference type="PANTHER" id="PTHR48099:SF5">
    <property type="entry name" value="C-1-TETRAHYDROFOLATE SYNTHASE, CYTOPLASMIC"/>
    <property type="match status" value="1"/>
</dbReference>
<dbReference type="STRING" id="1423755.FC40_GL000558"/>
<dbReference type="PANTHER" id="PTHR48099">
    <property type="entry name" value="C-1-TETRAHYDROFOLATE SYNTHASE, CYTOPLASMIC-RELATED"/>
    <property type="match status" value="1"/>
</dbReference>
<dbReference type="Pfam" id="PF02882">
    <property type="entry name" value="THF_DHG_CYH_C"/>
    <property type="match status" value="1"/>
</dbReference>
<dbReference type="EMBL" id="AZGD01000090">
    <property type="protein sequence ID" value="KRM18775.1"/>
    <property type="molecule type" value="Genomic_DNA"/>
</dbReference>
<evidence type="ECO:0000256" key="7">
    <source>
        <dbReference type="ARBA" id="ARBA00022857"/>
    </source>
</evidence>
<evidence type="ECO:0000256" key="9">
    <source>
        <dbReference type="ARBA" id="ARBA00023102"/>
    </source>
</evidence>
<evidence type="ECO:0000256" key="1">
    <source>
        <dbReference type="ARBA" id="ARBA00004777"/>
    </source>
</evidence>
<dbReference type="PRINTS" id="PR00085">
    <property type="entry name" value="THFDHDRGNASE"/>
</dbReference>
<dbReference type="CDD" id="cd01080">
    <property type="entry name" value="NAD_bind_m-THF_DH_Cyclohyd"/>
    <property type="match status" value="1"/>
</dbReference>
<comment type="caution">
    <text evidence="15">The sequence shown here is derived from an EMBL/GenBank/DDBJ whole genome shotgun (WGS) entry which is preliminary data.</text>
</comment>
<dbReference type="Gene3D" id="3.40.50.720">
    <property type="entry name" value="NAD(P)-binding Rossmann-like Domain"/>
    <property type="match status" value="1"/>
</dbReference>
<gene>
    <name evidence="12" type="primary">folD</name>
    <name evidence="15" type="ORF">FC40_GL000558</name>
</gene>
<keyword evidence="11 12" id="KW-0511">Multifunctional enzyme</keyword>
<keyword evidence="5 12" id="KW-0658">Purine biosynthesis</keyword>
<dbReference type="InterPro" id="IPR020631">
    <property type="entry name" value="THF_DH/CycHdrlase_NAD-bd_dom"/>
</dbReference>
<dbReference type="PATRIC" id="fig|1423755.3.peg.611"/>
<keyword evidence="3 12" id="KW-0554">One-carbon metabolism</keyword>
<evidence type="ECO:0000313" key="16">
    <source>
        <dbReference type="Proteomes" id="UP000051054"/>
    </source>
</evidence>
<dbReference type="Gene3D" id="3.40.50.10860">
    <property type="entry name" value="Leucine Dehydrogenase, chain A, domain 1"/>
    <property type="match status" value="1"/>
</dbReference>
<dbReference type="NCBIfam" id="NF010783">
    <property type="entry name" value="PRK14186.1"/>
    <property type="match status" value="1"/>
</dbReference>
<evidence type="ECO:0000256" key="8">
    <source>
        <dbReference type="ARBA" id="ARBA00023002"/>
    </source>
</evidence>
<feature type="domain" description="Tetrahydrofolate dehydrogenase/cyclohydrolase NAD(P)-binding" evidence="14">
    <location>
        <begin position="139"/>
        <end position="281"/>
    </location>
</feature>
<keyword evidence="10 12" id="KW-0486">Methionine biosynthesis</keyword>
<dbReference type="GO" id="GO:0035999">
    <property type="term" value="P:tetrahydrofolate interconversion"/>
    <property type="evidence" value="ECO:0007669"/>
    <property type="project" value="UniProtKB-UniRule"/>
</dbReference>
<dbReference type="GO" id="GO:0009086">
    <property type="term" value="P:methionine biosynthetic process"/>
    <property type="evidence" value="ECO:0007669"/>
    <property type="project" value="UniProtKB-KW"/>
</dbReference>
<comment type="catalytic activity">
    <reaction evidence="12">
        <text>(6R)-5,10-methylene-5,6,7,8-tetrahydrofolate + NADP(+) = (6R)-5,10-methenyltetrahydrofolate + NADPH</text>
        <dbReference type="Rhea" id="RHEA:22812"/>
        <dbReference type="ChEBI" id="CHEBI:15636"/>
        <dbReference type="ChEBI" id="CHEBI:57455"/>
        <dbReference type="ChEBI" id="CHEBI:57783"/>
        <dbReference type="ChEBI" id="CHEBI:58349"/>
        <dbReference type="EC" id="1.5.1.5"/>
    </reaction>
</comment>
<evidence type="ECO:0000259" key="14">
    <source>
        <dbReference type="Pfam" id="PF02882"/>
    </source>
</evidence>
<sequence length="285" mass="31509">MNVNLIDGKKVSKELQIKLKKRVSSLRQKGILPKLAVILVGNNAASKVYVRNKQITAEKLGIETLNINFDKNISENELIKKIDELNNDATVDGILVQLPLPKQIDESKVTQRILPNKDVDGFHPVNMGKLFTNEIGPQPCTPRGIMELLKYYNLEISGKNVVIIGRSNIVGRPMAAFMLNEDATVTITHSKTKNLKKITRQADIVIVAIGKAEFIDATYLKDDAIVIDVGMNRNKAGKLVGDVNQTSVSKKVKYLTPVPGGVGPMTITMLMQQTIELAEKRINNE</sequence>
<feature type="binding site" evidence="12">
    <location>
        <begin position="165"/>
        <end position="167"/>
    </location>
    <ligand>
        <name>NADP(+)</name>
        <dbReference type="ChEBI" id="CHEBI:58349"/>
    </ligand>
</feature>
<comment type="pathway">
    <text evidence="1 12">One-carbon metabolism; tetrahydrofolate interconversion.</text>
</comment>
<dbReference type="InterPro" id="IPR046346">
    <property type="entry name" value="Aminoacid_DH-like_N_sf"/>
</dbReference>
<dbReference type="RefSeq" id="WP_025021856.1">
    <property type="nucleotide sequence ID" value="NZ_AZGD01000090.1"/>
</dbReference>
<evidence type="ECO:0000256" key="4">
    <source>
        <dbReference type="ARBA" id="ARBA00022605"/>
    </source>
</evidence>
<dbReference type="EC" id="1.5.1.5" evidence="12"/>
<keyword evidence="16" id="KW-1185">Reference proteome</keyword>
<keyword evidence="7 12" id="KW-0521">NADP</keyword>
<dbReference type="InterPro" id="IPR000672">
    <property type="entry name" value="THF_DH/CycHdrlase"/>
</dbReference>
<evidence type="ECO:0000313" key="15">
    <source>
        <dbReference type="EMBL" id="KRM18775.1"/>
    </source>
</evidence>
<dbReference type="PROSITE" id="PS00766">
    <property type="entry name" value="THF_DHG_CYH_1"/>
    <property type="match status" value="1"/>
</dbReference>
<dbReference type="FunFam" id="3.40.50.10860:FF:000005">
    <property type="entry name" value="C-1-tetrahydrofolate synthase, cytoplasmic, putative"/>
    <property type="match status" value="1"/>
</dbReference>
<dbReference type="UniPathway" id="UPA00193"/>
<dbReference type="InterPro" id="IPR020867">
    <property type="entry name" value="THF_DH/CycHdrlase_CS"/>
</dbReference>
<dbReference type="HAMAP" id="MF_01576">
    <property type="entry name" value="THF_DHG_CYH"/>
    <property type="match status" value="1"/>
</dbReference>
<evidence type="ECO:0000256" key="10">
    <source>
        <dbReference type="ARBA" id="ARBA00023167"/>
    </source>
</evidence>